<sequence length="102" mass="11139">MSAKPSPCSPEDTSRFYGWTGTNSNGDTDSTVPAYRSSTYDAYEEATDAVRVVSNSTQHSTSPRPQFKASPLPPKSNPGVTNPIFEGNFRRLGPNIQRDQRG</sequence>
<accession>A0A9W9KTN7</accession>
<reference evidence="3" key="1">
    <citation type="submission" date="2022-12" db="EMBL/GenBank/DDBJ databases">
        <authorList>
            <person name="Petersen C."/>
        </authorList>
    </citation>
    <scope>NUCLEOTIDE SEQUENCE</scope>
    <source>
        <strain evidence="3">IBT 21472</strain>
    </source>
</reference>
<reference evidence="3" key="2">
    <citation type="journal article" date="2023" name="IMA Fungus">
        <title>Comparative genomic study of the Penicillium genus elucidates a diverse pangenome and 15 lateral gene transfer events.</title>
        <authorList>
            <person name="Petersen C."/>
            <person name="Sorensen T."/>
            <person name="Nielsen M.R."/>
            <person name="Sondergaard T.E."/>
            <person name="Sorensen J.L."/>
            <person name="Fitzpatrick D.A."/>
            <person name="Frisvad J.C."/>
            <person name="Nielsen K.L."/>
        </authorList>
    </citation>
    <scope>NUCLEOTIDE SEQUENCE</scope>
    <source>
        <strain evidence="3">IBT 21472</strain>
    </source>
</reference>
<evidence type="ECO:0000313" key="2">
    <source>
        <dbReference type="EMBL" id="KAJ5318385.1"/>
    </source>
</evidence>
<dbReference type="EMBL" id="JAPZBO010000004">
    <property type="protein sequence ID" value="KAJ5318385.1"/>
    <property type="molecule type" value="Genomic_DNA"/>
</dbReference>
<feature type="compositionally biased region" description="Polar residues" evidence="1">
    <location>
        <begin position="20"/>
        <end position="33"/>
    </location>
</feature>
<proteinExistence type="predicted"/>
<dbReference type="Proteomes" id="UP001147746">
    <property type="component" value="Unassembled WGS sequence"/>
</dbReference>
<evidence type="ECO:0000313" key="3">
    <source>
        <dbReference type="EMBL" id="KAJ5318670.1"/>
    </source>
</evidence>
<feature type="region of interest" description="Disordered" evidence="1">
    <location>
        <begin position="1"/>
        <end position="33"/>
    </location>
</feature>
<feature type="compositionally biased region" description="Polar residues" evidence="1">
    <location>
        <begin position="53"/>
        <end position="64"/>
    </location>
</feature>
<gene>
    <name evidence="2" type="ORF">N7476_004805</name>
    <name evidence="3" type="ORF">N7476_005090</name>
</gene>
<dbReference type="AlphaFoldDB" id="A0A9W9KTN7"/>
<name>A0A9W9KTN7_9EURO</name>
<feature type="region of interest" description="Disordered" evidence="1">
    <location>
        <begin position="53"/>
        <end position="102"/>
    </location>
</feature>
<comment type="caution">
    <text evidence="3">The sequence shown here is derived from an EMBL/GenBank/DDBJ whole genome shotgun (WGS) entry which is preliminary data.</text>
</comment>
<keyword evidence="4" id="KW-1185">Reference proteome</keyword>
<protein>
    <submittedName>
        <fullName evidence="3">Uncharacterized protein</fullName>
    </submittedName>
</protein>
<evidence type="ECO:0000313" key="4">
    <source>
        <dbReference type="Proteomes" id="UP001147746"/>
    </source>
</evidence>
<dbReference type="EMBL" id="JAPZBO010000004">
    <property type="protein sequence ID" value="KAJ5318670.1"/>
    <property type="molecule type" value="Genomic_DNA"/>
</dbReference>
<organism evidence="3 4">
    <name type="scientific">Penicillium atrosanguineum</name>
    <dbReference type="NCBI Taxonomy" id="1132637"/>
    <lineage>
        <taxon>Eukaryota</taxon>
        <taxon>Fungi</taxon>
        <taxon>Dikarya</taxon>
        <taxon>Ascomycota</taxon>
        <taxon>Pezizomycotina</taxon>
        <taxon>Eurotiomycetes</taxon>
        <taxon>Eurotiomycetidae</taxon>
        <taxon>Eurotiales</taxon>
        <taxon>Aspergillaceae</taxon>
        <taxon>Penicillium</taxon>
    </lineage>
</organism>
<evidence type="ECO:0000256" key="1">
    <source>
        <dbReference type="SAM" id="MobiDB-lite"/>
    </source>
</evidence>